<keyword evidence="13" id="KW-1185">Reference proteome</keyword>
<dbReference type="GO" id="GO:0005524">
    <property type="term" value="F:ATP binding"/>
    <property type="evidence" value="ECO:0007669"/>
    <property type="project" value="UniProtKB-KW"/>
</dbReference>
<dbReference type="EC" id="2.7.7.18" evidence="3"/>
<organism evidence="12 13">
    <name type="scientific">Maledivibacter halophilus</name>
    <dbReference type="NCBI Taxonomy" id="36842"/>
    <lineage>
        <taxon>Bacteria</taxon>
        <taxon>Bacillati</taxon>
        <taxon>Bacillota</taxon>
        <taxon>Clostridia</taxon>
        <taxon>Peptostreptococcales</taxon>
        <taxon>Caminicellaceae</taxon>
        <taxon>Maledivibacter</taxon>
    </lineage>
</organism>
<evidence type="ECO:0000313" key="12">
    <source>
        <dbReference type="EMBL" id="SKC40244.1"/>
    </source>
</evidence>
<dbReference type="InterPro" id="IPR011989">
    <property type="entry name" value="ARM-like"/>
</dbReference>
<keyword evidence="5 12" id="KW-0808">Transferase</keyword>
<evidence type="ECO:0000313" key="13">
    <source>
        <dbReference type="Proteomes" id="UP000190285"/>
    </source>
</evidence>
<evidence type="ECO:0000256" key="5">
    <source>
        <dbReference type="ARBA" id="ARBA00022679"/>
    </source>
</evidence>
<evidence type="ECO:0000256" key="6">
    <source>
        <dbReference type="ARBA" id="ARBA00022695"/>
    </source>
</evidence>
<dbReference type="SUPFAM" id="SSF52374">
    <property type="entry name" value="Nucleotidylyl transferase"/>
    <property type="match status" value="1"/>
</dbReference>
<dbReference type="InterPro" id="IPR014729">
    <property type="entry name" value="Rossmann-like_a/b/a_fold"/>
</dbReference>
<feature type="domain" description="Cytidyltransferase-like" evidence="11">
    <location>
        <begin position="924"/>
        <end position="1088"/>
    </location>
</feature>
<keyword evidence="7" id="KW-0547">Nucleotide-binding</keyword>
<name>A0A1T5IM12_9FIRM</name>
<evidence type="ECO:0000256" key="10">
    <source>
        <dbReference type="ARBA" id="ARBA00048721"/>
    </source>
</evidence>
<dbReference type="PANTHER" id="PTHR39321:SF3">
    <property type="entry name" value="PHOSPHOPANTETHEINE ADENYLYLTRANSFERASE"/>
    <property type="match status" value="1"/>
</dbReference>
<evidence type="ECO:0000256" key="8">
    <source>
        <dbReference type="ARBA" id="ARBA00022840"/>
    </source>
</evidence>
<dbReference type="InterPro" id="IPR005248">
    <property type="entry name" value="NadD/NMNAT"/>
</dbReference>
<dbReference type="STRING" id="36842.SAMN02194393_00540"/>
<dbReference type="EMBL" id="FUZT01000001">
    <property type="protein sequence ID" value="SKC40244.1"/>
    <property type="molecule type" value="Genomic_DNA"/>
</dbReference>
<keyword evidence="9" id="KW-0520">NAD</keyword>
<comment type="function">
    <text evidence="1">Catalyzes the reversible adenylation of nicotinate mononucleotide (NaMN) to nicotinic acid adenine dinucleotide (NaAD).</text>
</comment>
<accession>A0A1T5IM12</accession>
<reference evidence="12 13" key="1">
    <citation type="submission" date="2017-02" db="EMBL/GenBank/DDBJ databases">
        <authorList>
            <person name="Peterson S.W."/>
        </authorList>
    </citation>
    <scope>NUCLEOTIDE SEQUENCE [LARGE SCALE GENOMIC DNA]</scope>
    <source>
        <strain evidence="12 13">M1</strain>
    </source>
</reference>
<dbReference type="InterPro" id="IPR004821">
    <property type="entry name" value="Cyt_trans-like"/>
</dbReference>
<dbReference type="PANTHER" id="PTHR39321">
    <property type="entry name" value="NICOTINATE-NUCLEOTIDE ADENYLYLTRANSFERASE-RELATED"/>
    <property type="match status" value="1"/>
</dbReference>
<proteinExistence type="predicted"/>
<dbReference type="RefSeq" id="WP_079489142.1">
    <property type="nucleotide sequence ID" value="NZ_FUZT01000001.1"/>
</dbReference>
<evidence type="ECO:0000256" key="4">
    <source>
        <dbReference type="ARBA" id="ARBA00022642"/>
    </source>
</evidence>
<sequence>MASSLIEELYRKISDKLLAPDLLNETALSSDFIKEYINLDSFINKIDAIVVNKNYSCKAVLSLCKDIMEKTVKTKVPEDWLFYIYQYALNKSFPDAVTIKLYKHLDNACIIYLEILRIVLEIHKVSDDYSWENSYPLDFLTLEEENELESIEEYRTFKRAFQDEYIYEMMKLNEEIMGYSSLQHICGVHYLALFIGRQLKSSGLPIDLGRVSGSAAGHDIGKFGCKESESERVPYLHYYYTGEWFKKHNIVYIRNIAINHSTWDLEVENLSLENLVLIYCDFRVKKKDEEMHIYSLEESFNVILEKLDNVDKAKEDRYSRVYAKLKDFEDYMLDLGIDLDVTPGKKNPEEKVLKKKYYSLMQGKEIIENIKYLSVNHNINLMYKLRDEFSLNSIIEIVRSEDDSNNLRGYLNGFQEYSTYLTQKQKLITIRFLYEQLIHPEDDIRIQCAEIIGSLIATFDETYKKEVPDDVKLETAEYASYELFQDYLDLFLFPSRQIIPKHQMWIGKSAKVMVLSLFSNSPDYQIKDFIKVLLRYYKNSQDKSNEYKLNTLNIAKHIPIHQCEEKEIEILVEYIRNNVYGENNLLRLLALETIYNLIPKFNRDSNVLKHIKKEFCLNSEYSQFAVENFLRLKIANILELDNGTISKYKEFCRLDEEKISSMFLSNLKTATDWVTKKYQIELIMENTLDNLENTGIHTAMHFCNLLKVSASESVRNRAGEALIKIVPNLPFDQRNDILVELLRSLEIEGHQFTKYIPKYLGKLILYLAPIELDELITDFIEKIRQSSTAVISLLLETIGIVIVNYPKYRDFCTESQKFYRNRFSKMLGILLNGLVNNNLQVRQVAFKVIGIDVFGSKELSLEEKKNIFRLAAKKILTLLGNSEESKELYFLTNSAGLNHIYRFISDYKFYNGPIKIQQPKKIAFFPGSFDPFSLSHKEIAKEIRNLGFEVYLAIDEFSWSKRIQPNLIRRNIIRMSIADELGIYLFPDDIQINIANSNDLERLRNVFSPCDVHVVTGSDVVLNASAYKKESGTSITSFSHIIFDRRSLYSSENDDLALDKIIKKIKGNVLRLSLKPQYEDISSTQIRNYIDQNRDISSLVDPLAQKYIYENGLYRREPQYKTLIQTKSISIEVIYDISEALLNELTSFLIKYNEKAYDILKNTLKKLSTRIMILRDIKNNGKILGFSIFHWIRSNMLFEEFQNNNVSEYIRENYIGRMIVIDGIFADKDLDIPNLNQIILTESLAFCLAKDYTYGIFRNVVEGYLCDDLHEYLELQGFRLVPGCDENKPVFTVDMTAPCTLYLGVETFIKEPFVSNLNVMEAIKRCRKRLQKAIVNLYPGNLVLAIDKQMVFENLIKKICDENGVPTTPVTPRKLGQAMCVPFGQILKGYIIPNTVTKSMHTEKYFWPNVKDYEIGAYPYYMNLENQVKMIRSFNKPLILVDDLLHKGYRIKTLDPVLKKVNVEVRKIFAGILSGRGKELMDIQNREVDFAYFIPKLKVWFNESLMYPFIGGDTLWRGFYPKRNLVPSINLILPYTSPTFIKGTSNRAIYNLSKVSIENSIEILTVLESEYEKINERSLTLANLGEVFISPRCPDHGENMKYDLKRSPSHYLKNDLTSLERLEYTICKE</sequence>
<dbReference type="Pfam" id="PF01467">
    <property type="entry name" value="CTP_transf_like"/>
    <property type="match status" value="1"/>
</dbReference>
<gene>
    <name evidence="12" type="ORF">SAMN02194393_00540</name>
</gene>
<protein>
    <recommendedName>
        <fullName evidence="3">nicotinate-nucleotide adenylyltransferase</fullName>
        <ecNumber evidence="3">2.7.7.18</ecNumber>
    </recommendedName>
</protein>
<keyword evidence="4" id="KW-0662">Pyridine nucleotide biosynthesis</keyword>
<evidence type="ECO:0000256" key="7">
    <source>
        <dbReference type="ARBA" id="ARBA00022741"/>
    </source>
</evidence>
<evidence type="ECO:0000256" key="9">
    <source>
        <dbReference type="ARBA" id="ARBA00023027"/>
    </source>
</evidence>
<evidence type="ECO:0000259" key="11">
    <source>
        <dbReference type="Pfam" id="PF01467"/>
    </source>
</evidence>
<dbReference type="SUPFAM" id="SSF109604">
    <property type="entry name" value="HD-domain/PDEase-like"/>
    <property type="match status" value="1"/>
</dbReference>
<keyword evidence="6 12" id="KW-0548">Nucleotidyltransferase</keyword>
<comment type="pathway">
    <text evidence="2">Cofactor biosynthesis; NAD(+) biosynthesis; deamido-NAD(+) from nicotinate D-ribonucleotide: step 1/1.</text>
</comment>
<evidence type="ECO:0000256" key="3">
    <source>
        <dbReference type="ARBA" id="ARBA00012389"/>
    </source>
</evidence>
<dbReference type="GO" id="GO:0004515">
    <property type="term" value="F:nicotinate-nucleotide adenylyltransferase activity"/>
    <property type="evidence" value="ECO:0007669"/>
    <property type="project" value="UniProtKB-EC"/>
</dbReference>
<evidence type="ECO:0000256" key="1">
    <source>
        <dbReference type="ARBA" id="ARBA00002324"/>
    </source>
</evidence>
<dbReference type="Proteomes" id="UP000190285">
    <property type="component" value="Unassembled WGS sequence"/>
</dbReference>
<dbReference type="InterPro" id="IPR016024">
    <property type="entry name" value="ARM-type_fold"/>
</dbReference>
<evidence type="ECO:0000256" key="2">
    <source>
        <dbReference type="ARBA" id="ARBA00005019"/>
    </source>
</evidence>
<keyword evidence="8" id="KW-0067">ATP-binding</keyword>
<dbReference type="OrthoDB" id="1703792at2"/>
<dbReference type="GO" id="GO:0009435">
    <property type="term" value="P:NAD+ biosynthetic process"/>
    <property type="evidence" value="ECO:0007669"/>
    <property type="project" value="InterPro"/>
</dbReference>
<dbReference type="SUPFAM" id="SSF48371">
    <property type="entry name" value="ARM repeat"/>
    <property type="match status" value="1"/>
</dbReference>
<dbReference type="Gene3D" id="1.25.10.10">
    <property type="entry name" value="Leucine-rich Repeat Variant"/>
    <property type="match status" value="1"/>
</dbReference>
<dbReference type="Gene3D" id="3.40.50.620">
    <property type="entry name" value="HUPs"/>
    <property type="match status" value="1"/>
</dbReference>
<comment type="catalytic activity">
    <reaction evidence="10">
        <text>nicotinate beta-D-ribonucleotide + ATP + H(+) = deamido-NAD(+) + diphosphate</text>
        <dbReference type="Rhea" id="RHEA:22860"/>
        <dbReference type="ChEBI" id="CHEBI:15378"/>
        <dbReference type="ChEBI" id="CHEBI:30616"/>
        <dbReference type="ChEBI" id="CHEBI:33019"/>
        <dbReference type="ChEBI" id="CHEBI:57502"/>
        <dbReference type="ChEBI" id="CHEBI:58437"/>
        <dbReference type="EC" id="2.7.7.18"/>
    </reaction>
</comment>